<keyword evidence="3" id="KW-1185">Reference proteome</keyword>
<name>A0A9X1QVK6_9FLAO</name>
<accession>A0A9X1QVK6</accession>
<feature type="chain" id="PRO_5040862365" evidence="1">
    <location>
        <begin position="19"/>
        <end position="219"/>
    </location>
</feature>
<evidence type="ECO:0000313" key="3">
    <source>
        <dbReference type="Proteomes" id="UP001139461"/>
    </source>
</evidence>
<dbReference type="RefSeq" id="WP_237603335.1">
    <property type="nucleotide sequence ID" value="NZ_JAIRBA010000021.1"/>
</dbReference>
<dbReference type="AlphaFoldDB" id="A0A9X1QVK6"/>
<reference evidence="2" key="1">
    <citation type="submission" date="2021-09" db="EMBL/GenBank/DDBJ databases">
        <title>Genome of Aequorivita sp. strain F47161.</title>
        <authorList>
            <person name="Wang Y."/>
        </authorList>
    </citation>
    <scope>NUCLEOTIDE SEQUENCE</scope>
    <source>
        <strain evidence="2">F47161</strain>
    </source>
</reference>
<keyword evidence="1" id="KW-0732">Signal</keyword>
<evidence type="ECO:0000313" key="2">
    <source>
        <dbReference type="EMBL" id="MCG2419545.1"/>
    </source>
</evidence>
<organism evidence="2 3">
    <name type="scientific">Aequorivita vitellina</name>
    <dbReference type="NCBI Taxonomy" id="2874475"/>
    <lineage>
        <taxon>Bacteria</taxon>
        <taxon>Pseudomonadati</taxon>
        <taxon>Bacteroidota</taxon>
        <taxon>Flavobacteriia</taxon>
        <taxon>Flavobacteriales</taxon>
        <taxon>Flavobacteriaceae</taxon>
        <taxon>Aequorivita</taxon>
    </lineage>
</organism>
<comment type="caution">
    <text evidence="2">The sequence shown here is derived from an EMBL/GenBank/DDBJ whole genome shotgun (WGS) entry which is preliminary data.</text>
</comment>
<proteinExistence type="predicted"/>
<feature type="signal peptide" evidence="1">
    <location>
        <begin position="1"/>
        <end position="18"/>
    </location>
</feature>
<evidence type="ECO:0000256" key="1">
    <source>
        <dbReference type="SAM" id="SignalP"/>
    </source>
</evidence>
<dbReference type="EMBL" id="JAIRBA010000021">
    <property type="protein sequence ID" value="MCG2419545.1"/>
    <property type="molecule type" value="Genomic_DNA"/>
</dbReference>
<dbReference type="Proteomes" id="UP001139461">
    <property type="component" value="Unassembled WGS sequence"/>
</dbReference>
<sequence>MKKLFLLFLTCFTTVLFSQTVEEVDAASYKICNYLGTLDYIENDEIKMDILFRDPMDDALNAVPEADAEEFQKRIYYRLQRNCVDFQELLQRLEPHKDDARITSVKPISTISKKELKNFKKTEDFSYLEADGKRTKVKISDGFWQDYFEDNTYSKLTFSWIDENKFKLIFIESNNETRANLSIPGDAYLYEIIEKTKEYYVVSAEVEGQKVYQIFKLYY</sequence>
<gene>
    <name evidence="2" type="ORF">K8089_10965</name>
</gene>
<protein>
    <submittedName>
        <fullName evidence="2">Uncharacterized protein</fullName>
    </submittedName>
</protein>